<accession>A0A3S4LQ22</accession>
<dbReference type="Proteomes" id="UP000269208">
    <property type="component" value="Chromosome"/>
</dbReference>
<name>A0A3S4LQ22_SALET</name>
<protein>
    <submittedName>
        <fullName evidence="1">Uncharacterized protein</fullName>
    </submittedName>
</protein>
<dbReference type="AlphaFoldDB" id="A0A3S4LQ22"/>
<dbReference type="EMBL" id="LR134190">
    <property type="protein sequence ID" value="VEB52100.1"/>
    <property type="molecule type" value="Genomic_DNA"/>
</dbReference>
<sequence length="66" mass="7423">MRHGLINKLYVGMRMLPLKGMDDLRQKSTGDQRRANNPHQGFFDLFQVAGIIFGPLKLFNNPHGGG</sequence>
<evidence type="ECO:0000313" key="1">
    <source>
        <dbReference type="EMBL" id="VEB52100.1"/>
    </source>
</evidence>
<gene>
    <name evidence="1" type="ORF">NCTC6754_01849</name>
</gene>
<organism evidence="1 2">
    <name type="scientific">Salmonella enterica I</name>
    <dbReference type="NCBI Taxonomy" id="59201"/>
    <lineage>
        <taxon>Bacteria</taxon>
        <taxon>Pseudomonadati</taxon>
        <taxon>Pseudomonadota</taxon>
        <taxon>Gammaproteobacteria</taxon>
        <taxon>Enterobacterales</taxon>
        <taxon>Enterobacteriaceae</taxon>
        <taxon>Salmonella</taxon>
    </lineage>
</organism>
<reference evidence="1 2" key="1">
    <citation type="submission" date="2018-12" db="EMBL/GenBank/DDBJ databases">
        <authorList>
            <consortium name="Pathogen Informatics"/>
        </authorList>
    </citation>
    <scope>NUCLEOTIDE SEQUENCE [LARGE SCALE GENOMIC DNA]</scope>
    <source>
        <strain evidence="1 2">NCTC6754</strain>
    </source>
</reference>
<proteinExistence type="predicted"/>
<evidence type="ECO:0000313" key="2">
    <source>
        <dbReference type="Proteomes" id="UP000269208"/>
    </source>
</evidence>